<organism evidence="2 3">
    <name type="scientific">Durusdinium trenchii</name>
    <dbReference type="NCBI Taxonomy" id="1381693"/>
    <lineage>
        <taxon>Eukaryota</taxon>
        <taxon>Sar</taxon>
        <taxon>Alveolata</taxon>
        <taxon>Dinophyceae</taxon>
        <taxon>Suessiales</taxon>
        <taxon>Symbiodiniaceae</taxon>
        <taxon>Durusdinium</taxon>
    </lineage>
</organism>
<name>A0ABP0NRQ3_9DINO</name>
<proteinExistence type="predicted"/>
<evidence type="ECO:0000256" key="1">
    <source>
        <dbReference type="SAM" id="SignalP"/>
    </source>
</evidence>
<dbReference type="Proteomes" id="UP001642484">
    <property type="component" value="Unassembled WGS sequence"/>
</dbReference>
<reference evidence="2 3" key="1">
    <citation type="submission" date="2024-02" db="EMBL/GenBank/DDBJ databases">
        <authorList>
            <person name="Chen Y."/>
            <person name="Shah S."/>
            <person name="Dougan E. K."/>
            <person name="Thang M."/>
            <person name="Chan C."/>
        </authorList>
    </citation>
    <scope>NUCLEOTIDE SEQUENCE [LARGE SCALE GENOMIC DNA]</scope>
</reference>
<protein>
    <submittedName>
        <fullName evidence="2">Uncharacterized protein</fullName>
    </submittedName>
</protein>
<evidence type="ECO:0000313" key="2">
    <source>
        <dbReference type="EMBL" id="CAK9066463.1"/>
    </source>
</evidence>
<accession>A0ABP0NRQ3</accession>
<feature type="signal peptide" evidence="1">
    <location>
        <begin position="1"/>
        <end position="18"/>
    </location>
</feature>
<gene>
    <name evidence="2" type="ORF">CCMP2556_LOCUS32649</name>
</gene>
<dbReference type="EMBL" id="CAXAMN010022106">
    <property type="protein sequence ID" value="CAK9066463.1"/>
    <property type="molecule type" value="Genomic_DNA"/>
</dbReference>
<comment type="caution">
    <text evidence="2">The sequence shown here is derived from an EMBL/GenBank/DDBJ whole genome shotgun (WGS) entry which is preliminary data.</text>
</comment>
<keyword evidence="3" id="KW-1185">Reference proteome</keyword>
<feature type="chain" id="PRO_5046455083" evidence="1">
    <location>
        <begin position="19"/>
        <end position="470"/>
    </location>
</feature>
<sequence>MALWAAFSLALPLGLAEARPPSFAHVVNLMPKEDIGQRVAMASWLHARQLAAAAEINVSLYTVEIAGEPRVSRAAAFIPLPELTRTSRRILASRSEHVPSMPLARDILERASQVDADYVVLTLADISLMPNFYEEVLSMLRFFQDRGTSPALSIHRVDLYGWSRLVNDVEDESLIKLSPFFNQTLKHQQLHPGSDCFVFERKKIPAMIAGVGYVFQGGAPYGQLLLSAMDQVADLQIIEGRKLTFHLSFTRGGFVWNAPATEATEFLAYNNVAGFGFSSVPSIYESFPRTTTIFEETLSNFRVSPEVSLEKDGYFLDPDVCFPENGTISGVAMVLAGTPNATTTGSDKAPGTVMGLGVWRKGSWTRARLRHVRRMFELPVGLRRYGFTPSQVILMAKIPFQSGDCFGWVWNHHWAGVHLGLAEQSQGHVLYAAHSPAFQPSIFNLSQRLPGKFTLRPIVIYDKMIASVFG</sequence>
<evidence type="ECO:0000313" key="3">
    <source>
        <dbReference type="Proteomes" id="UP001642484"/>
    </source>
</evidence>
<keyword evidence="1" id="KW-0732">Signal</keyword>